<dbReference type="RefSeq" id="WP_114436853.1">
    <property type="nucleotide sequence ID" value="NZ_QPIG01000004.1"/>
</dbReference>
<name>A0A368P4V3_9FLAO</name>
<dbReference type="AlphaFoldDB" id="A0A368P4V3"/>
<dbReference type="Proteomes" id="UP000252249">
    <property type="component" value="Unassembled WGS sequence"/>
</dbReference>
<protein>
    <recommendedName>
        <fullName evidence="3">Collagen-like protein</fullName>
    </recommendedName>
</protein>
<reference evidence="1 2" key="1">
    <citation type="submission" date="2018-07" db="EMBL/GenBank/DDBJ databases">
        <title>Oceanihabitans testaceum sp. nov., isolated from marine sediment.</title>
        <authorList>
            <person name="Li C.-M."/>
        </authorList>
    </citation>
    <scope>NUCLEOTIDE SEQUENCE [LARGE SCALE GENOMIC DNA]</scope>
    <source>
        <strain evidence="1 2">S9-10</strain>
    </source>
</reference>
<comment type="caution">
    <text evidence="1">The sequence shown here is derived from an EMBL/GenBank/DDBJ whole genome shotgun (WGS) entry which is preliminary data.</text>
</comment>
<organism evidence="1 2">
    <name type="scientific">Oceanihabitans sediminis</name>
    <dbReference type="NCBI Taxonomy" id="1812012"/>
    <lineage>
        <taxon>Bacteria</taxon>
        <taxon>Pseudomonadati</taxon>
        <taxon>Bacteroidota</taxon>
        <taxon>Flavobacteriia</taxon>
        <taxon>Flavobacteriales</taxon>
        <taxon>Flavobacteriaceae</taxon>
        <taxon>Oceanihabitans</taxon>
    </lineage>
</organism>
<evidence type="ECO:0000313" key="2">
    <source>
        <dbReference type="Proteomes" id="UP000252249"/>
    </source>
</evidence>
<evidence type="ECO:0008006" key="3">
    <source>
        <dbReference type="Google" id="ProtNLM"/>
    </source>
</evidence>
<gene>
    <name evidence="1" type="ORF">DU428_11375</name>
</gene>
<keyword evidence="2" id="KW-1185">Reference proteome</keyword>
<dbReference type="EMBL" id="QPIG01000004">
    <property type="protein sequence ID" value="RCU56935.1"/>
    <property type="molecule type" value="Genomic_DNA"/>
</dbReference>
<proteinExistence type="predicted"/>
<evidence type="ECO:0000313" key="1">
    <source>
        <dbReference type="EMBL" id="RCU56935.1"/>
    </source>
</evidence>
<feature type="non-terminal residue" evidence="1">
    <location>
        <position position="1"/>
    </location>
</feature>
<sequence length="616" mass="64212">TLTNANGDTITVDVVGDVVTNIQNQGDIYDEIINILNAESDIFIDNGDGTFTHTAADGTVVTFDANTTSMVDNGNGTYTLTNANGDTITVDVVGDVVTNIQNQGAIYNEIINILNAESDIFVDNGDGTFTHTAADGTVVTFDANTTSMVDNGNGTYTLTNANGDTITVDVVGDVVTNIQNQGAIYNEIINILNAESDIFVDNGDGTFTHTAADGTVVTFDANTTSMVDNGNGTYTLTNANGDTITVDVVGDVVTNIQNQGAIYNEIIHLIDINETVTNLVDNGDGTITYTNEDNVSVIIDLATGPQGPAGEEGKSAYQEWLEAGNTGTEQDFLDSLIGATGPQGPAGQDGVVDPKDLTAGDASIKINNGIGSTLLDTDIQVAVGGITTDKLADGAVTNLKVGADAITSDKIDNGSILPEDLAAAGPDQVLTTDNNGNPNWVNQTEVGEIVEAKNGLNKNGVDIKLGGALIEPTTITADVTNTLSVAGLQTGTIQNKLVVAEADGTLRQIKAAMPKFFYMPAIIFDTSVQQSGLTRNLHAEYVAQFTGTGNPTMVSSAGATNSIPTLPASELEYHITYYDTAVFANLSIDANGMLTYDIIGNATEASYMTIVFVVKD</sequence>
<accession>A0A368P4V3</accession>